<dbReference type="Gene3D" id="2.40.10.220">
    <property type="entry name" value="predicted glycosyltransferase like domains"/>
    <property type="match status" value="1"/>
</dbReference>
<evidence type="ECO:0000259" key="1">
    <source>
        <dbReference type="Pfam" id="PF07238"/>
    </source>
</evidence>
<evidence type="ECO:0000313" key="2">
    <source>
        <dbReference type="EMBL" id="MCT2398872.1"/>
    </source>
</evidence>
<comment type="caution">
    <text evidence="2">The sequence shown here is derived from an EMBL/GenBank/DDBJ whole genome shotgun (WGS) entry which is preliminary data.</text>
</comment>
<dbReference type="Pfam" id="PF07238">
    <property type="entry name" value="PilZ"/>
    <property type="match status" value="1"/>
</dbReference>
<organism evidence="2 3">
    <name type="scientific">Novosphingobium mangrovi</name>
    <name type="common">ex Huang et al. 2023</name>
    <dbReference type="NCBI Taxonomy" id="2976432"/>
    <lineage>
        <taxon>Bacteria</taxon>
        <taxon>Pseudomonadati</taxon>
        <taxon>Pseudomonadota</taxon>
        <taxon>Alphaproteobacteria</taxon>
        <taxon>Sphingomonadales</taxon>
        <taxon>Sphingomonadaceae</taxon>
        <taxon>Novosphingobium</taxon>
    </lineage>
</organism>
<keyword evidence="3" id="KW-1185">Reference proteome</keyword>
<reference evidence="2" key="1">
    <citation type="submission" date="2022-09" db="EMBL/GenBank/DDBJ databases">
        <title>Novosphingobium sp. Nov., a polycyclic aromatic hydrocarbon-degrading bacterium isolated form mangrove sediments in HongKong.</title>
        <authorList>
            <person name="Hu Z."/>
        </authorList>
    </citation>
    <scope>NUCLEOTIDE SEQUENCE</scope>
    <source>
        <strain evidence="2">HK4-1</strain>
    </source>
</reference>
<dbReference type="RefSeq" id="WP_260044433.1">
    <property type="nucleotide sequence ID" value="NZ_JANZXA010000002.1"/>
</dbReference>
<evidence type="ECO:0000313" key="3">
    <source>
        <dbReference type="Proteomes" id="UP001165583"/>
    </source>
</evidence>
<dbReference type="EMBL" id="JANZXA010000002">
    <property type="protein sequence ID" value="MCT2398872.1"/>
    <property type="molecule type" value="Genomic_DNA"/>
</dbReference>
<gene>
    <name evidence="2" type="ORF">NZK81_04885</name>
</gene>
<protein>
    <submittedName>
        <fullName evidence="2">PilZ domain-containing protein</fullName>
    </submittedName>
</protein>
<accession>A0ABT2I243</accession>
<name>A0ABT2I243_9SPHN</name>
<dbReference type="Proteomes" id="UP001165583">
    <property type="component" value="Unassembled WGS sequence"/>
</dbReference>
<feature type="domain" description="PilZ" evidence="1">
    <location>
        <begin position="7"/>
        <end position="85"/>
    </location>
</feature>
<dbReference type="InterPro" id="IPR009875">
    <property type="entry name" value="PilZ_domain"/>
</dbReference>
<sequence>MFRPISRRRSVRRPISMAVQCRTQSGLRDTGEVSDISEGGCRVRMRGIFFRVGARVVLKADGMEGLSGVVRWIRGDLSGVEFDRPIYGPVVDHLASIHRAGLPRQRA</sequence>
<proteinExistence type="predicted"/>
<dbReference type="SUPFAM" id="SSF141371">
    <property type="entry name" value="PilZ domain-like"/>
    <property type="match status" value="1"/>
</dbReference>